<dbReference type="InterPro" id="IPR050791">
    <property type="entry name" value="Aldo-Keto_reductase"/>
</dbReference>
<reference evidence="3 4" key="1">
    <citation type="journal article" date="2018" name="Nat. Ecol. Evol.">
        <title>Pezizomycetes genomes reveal the molecular basis of ectomycorrhizal truffle lifestyle.</title>
        <authorList>
            <person name="Murat C."/>
            <person name="Payen T."/>
            <person name="Noel B."/>
            <person name="Kuo A."/>
            <person name="Morin E."/>
            <person name="Chen J."/>
            <person name="Kohler A."/>
            <person name="Krizsan K."/>
            <person name="Balestrini R."/>
            <person name="Da Silva C."/>
            <person name="Montanini B."/>
            <person name="Hainaut M."/>
            <person name="Levati E."/>
            <person name="Barry K.W."/>
            <person name="Belfiori B."/>
            <person name="Cichocki N."/>
            <person name="Clum A."/>
            <person name="Dockter R.B."/>
            <person name="Fauchery L."/>
            <person name="Guy J."/>
            <person name="Iotti M."/>
            <person name="Le Tacon F."/>
            <person name="Lindquist E.A."/>
            <person name="Lipzen A."/>
            <person name="Malagnac F."/>
            <person name="Mello A."/>
            <person name="Molinier V."/>
            <person name="Miyauchi S."/>
            <person name="Poulain J."/>
            <person name="Riccioni C."/>
            <person name="Rubini A."/>
            <person name="Sitrit Y."/>
            <person name="Splivallo R."/>
            <person name="Traeger S."/>
            <person name="Wang M."/>
            <person name="Zifcakova L."/>
            <person name="Wipf D."/>
            <person name="Zambonelli A."/>
            <person name="Paolocci F."/>
            <person name="Nowrousian M."/>
            <person name="Ottonello S."/>
            <person name="Baldrian P."/>
            <person name="Spatafora J.W."/>
            <person name="Henrissat B."/>
            <person name="Nagy L.G."/>
            <person name="Aury J.M."/>
            <person name="Wincker P."/>
            <person name="Grigoriev I.V."/>
            <person name="Bonfante P."/>
            <person name="Martin F.M."/>
        </authorList>
    </citation>
    <scope>NUCLEOTIDE SEQUENCE [LARGE SCALE GENOMIC DNA]</scope>
    <source>
        <strain evidence="3 4">CCBAS932</strain>
    </source>
</reference>
<feature type="domain" description="NADP-dependent oxidoreductase" evidence="2">
    <location>
        <begin position="17"/>
        <end position="309"/>
    </location>
</feature>
<dbReference type="InterPro" id="IPR023210">
    <property type="entry name" value="NADP_OxRdtase_dom"/>
</dbReference>
<dbReference type="Proteomes" id="UP000277580">
    <property type="component" value="Unassembled WGS sequence"/>
</dbReference>
<accession>A0A3N4KZ98</accession>
<organism evidence="3 4">
    <name type="scientific">Morchella conica CCBAS932</name>
    <dbReference type="NCBI Taxonomy" id="1392247"/>
    <lineage>
        <taxon>Eukaryota</taxon>
        <taxon>Fungi</taxon>
        <taxon>Dikarya</taxon>
        <taxon>Ascomycota</taxon>
        <taxon>Pezizomycotina</taxon>
        <taxon>Pezizomycetes</taxon>
        <taxon>Pezizales</taxon>
        <taxon>Morchellaceae</taxon>
        <taxon>Morchella</taxon>
    </lineage>
</organism>
<dbReference type="GO" id="GO:0005737">
    <property type="term" value="C:cytoplasm"/>
    <property type="evidence" value="ECO:0007669"/>
    <property type="project" value="TreeGrafter"/>
</dbReference>
<dbReference type="OrthoDB" id="37537at2759"/>
<dbReference type="GO" id="GO:0016491">
    <property type="term" value="F:oxidoreductase activity"/>
    <property type="evidence" value="ECO:0007669"/>
    <property type="project" value="UniProtKB-KW"/>
</dbReference>
<evidence type="ECO:0000256" key="1">
    <source>
        <dbReference type="ARBA" id="ARBA00023002"/>
    </source>
</evidence>
<evidence type="ECO:0000313" key="4">
    <source>
        <dbReference type="Proteomes" id="UP000277580"/>
    </source>
</evidence>
<dbReference type="STRING" id="1392247.A0A3N4KZ98"/>
<sequence length="338" mass="37441">MAIPTRRMGKNGPQVPAIGFGTMGLSAFYGAVKSDEERFEVLDHALKIGATNWDTADVYRDSEELLGKWFKRTGKRDEIFLATKFAFSGGIEGVRGDPEFVKERCESSLKRLGVETIDLLYVHRVDPKVPIEVTIRAMAELVKEGKVEQIGISECSADTLRRAYAVHPIAAVQVEYSPFFLDAQSEEVGLLQACRELGVTVVAYSPLGRGILTGAYRSFDDLEDDDFRKQIPRFSPENFPKILELVDRITEVGKKKGITAGQTTLAWLLAQGDDIIPIPGTTKIKYLEENMAAVHVTLTPEEIEEIRDASRIVDNLPGGRYPDGMSQQLFADTPALSK</sequence>
<proteinExistence type="predicted"/>
<evidence type="ECO:0000259" key="2">
    <source>
        <dbReference type="Pfam" id="PF00248"/>
    </source>
</evidence>
<keyword evidence="4" id="KW-1185">Reference proteome</keyword>
<keyword evidence="1" id="KW-0560">Oxidoreductase</keyword>
<dbReference type="InterPro" id="IPR036812">
    <property type="entry name" value="NAD(P)_OxRdtase_dom_sf"/>
</dbReference>
<name>A0A3N4KZ98_9PEZI</name>
<dbReference type="InParanoid" id="A0A3N4KZ98"/>
<protein>
    <submittedName>
        <fullName evidence="3">Aldo/keto reductase</fullName>
    </submittedName>
</protein>
<dbReference type="Pfam" id="PF00248">
    <property type="entry name" value="Aldo_ket_red"/>
    <property type="match status" value="1"/>
</dbReference>
<dbReference type="PRINTS" id="PR00069">
    <property type="entry name" value="ALDKETRDTASE"/>
</dbReference>
<dbReference type="AlphaFoldDB" id="A0A3N4KZ98"/>
<evidence type="ECO:0000313" key="3">
    <source>
        <dbReference type="EMBL" id="RPB14798.1"/>
    </source>
</evidence>
<dbReference type="EMBL" id="ML119116">
    <property type="protein sequence ID" value="RPB14798.1"/>
    <property type="molecule type" value="Genomic_DNA"/>
</dbReference>
<dbReference type="SUPFAM" id="SSF51430">
    <property type="entry name" value="NAD(P)-linked oxidoreductase"/>
    <property type="match status" value="1"/>
</dbReference>
<dbReference type="InterPro" id="IPR020471">
    <property type="entry name" value="AKR"/>
</dbReference>
<dbReference type="Gene3D" id="3.20.20.100">
    <property type="entry name" value="NADP-dependent oxidoreductase domain"/>
    <property type="match status" value="1"/>
</dbReference>
<dbReference type="PANTHER" id="PTHR43625">
    <property type="entry name" value="AFLATOXIN B1 ALDEHYDE REDUCTASE"/>
    <property type="match status" value="1"/>
</dbReference>
<dbReference type="PANTHER" id="PTHR43625:SF40">
    <property type="entry name" value="ALDO-KETO REDUCTASE YAKC [NADP(+)]"/>
    <property type="match status" value="1"/>
</dbReference>
<gene>
    <name evidence="3" type="ORF">P167DRAFT_572084</name>
</gene>